<accession>A0A179D656</accession>
<dbReference type="RefSeq" id="WP_068668209.1">
    <property type="nucleotide sequence ID" value="NZ_LWLG01000001.1"/>
</dbReference>
<organism evidence="3 4">
    <name type="scientific">Thermosulfurimonas dismutans</name>
    <dbReference type="NCBI Taxonomy" id="999894"/>
    <lineage>
        <taxon>Bacteria</taxon>
        <taxon>Pseudomonadati</taxon>
        <taxon>Thermodesulfobacteriota</taxon>
        <taxon>Thermodesulfobacteria</taxon>
        <taxon>Thermodesulfobacteriales</taxon>
        <taxon>Thermodesulfobacteriaceae</taxon>
        <taxon>Thermosulfurimonas</taxon>
    </lineage>
</organism>
<dbReference type="HAMAP" id="MF_00055">
    <property type="entry name" value="MEMO1"/>
    <property type="match status" value="1"/>
</dbReference>
<dbReference type="AlphaFoldDB" id="A0A179D656"/>
<comment type="similarity">
    <text evidence="1 2">Belongs to the MEMO1 family.</text>
</comment>
<dbReference type="SUPFAM" id="SSF53213">
    <property type="entry name" value="LigB-like"/>
    <property type="match status" value="1"/>
</dbReference>
<dbReference type="PANTHER" id="PTHR11060:SF0">
    <property type="entry name" value="PROTEIN MEMO1"/>
    <property type="match status" value="1"/>
</dbReference>
<evidence type="ECO:0000313" key="3">
    <source>
        <dbReference type="EMBL" id="OAQ21585.1"/>
    </source>
</evidence>
<dbReference type="NCBIfam" id="TIGR04336">
    <property type="entry name" value="AmmeMemoSam_B"/>
    <property type="match status" value="1"/>
</dbReference>
<evidence type="ECO:0000313" key="4">
    <source>
        <dbReference type="Proteomes" id="UP000078390"/>
    </source>
</evidence>
<dbReference type="InterPro" id="IPR002737">
    <property type="entry name" value="MEMO1_fam"/>
</dbReference>
<keyword evidence="3" id="KW-0223">Dioxygenase</keyword>
<dbReference type="STRING" id="999894.TDIS_0103"/>
<dbReference type="Gene3D" id="3.40.830.10">
    <property type="entry name" value="LigB-like"/>
    <property type="match status" value="1"/>
</dbReference>
<dbReference type="CDD" id="cd07361">
    <property type="entry name" value="MEMO_like"/>
    <property type="match status" value="1"/>
</dbReference>
<evidence type="ECO:0000256" key="1">
    <source>
        <dbReference type="ARBA" id="ARBA00006315"/>
    </source>
</evidence>
<evidence type="ECO:0000256" key="2">
    <source>
        <dbReference type="HAMAP-Rule" id="MF_00055"/>
    </source>
</evidence>
<gene>
    <name evidence="3" type="ORF">TDIS_0103</name>
</gene>
<protein>
    <recommendedName>
        <fullName evidence="2">MEMO1 family protein TDIS_0103</fullName>
    </recommendedName>
</protein>
<comment type="caution">
    <text evidence="3">The sequence shown here is derived from an EMBL/GenBank/DDBJ whole genome shotgun (WGS) entry which is preliminary data.</text>
</comment>
<dbReference type="Pfam" id="PF01875">
    <property type="entry name" value="Memo"/>
    <property type="match status" value="1"/>
</dbReference>
<keyword evidence="4" id="KW-1185">Reference proteome</keyword>
<sequence>MIREPAVAGQFYSNDPETLRLELSRLIVEKEPKVEAKAVVAPHAGYMYSGHVAGAVYGRLVPPEVAVVIGPNHTGLGQAAAILPYGTFLTPLGEAPIEASLAEALLQKVPFLREDALAHLYEHSLEVQVPFLQYLNPSISLVPICLSRLDYEEMATLGRALAEVIANHPRRITIVASTDFSHYVPDEVARAKDRLAIERILAFDTKGLLEVVFRENISMCGVIPTAVTIEAARHLDASQAELVKYATSGEVSGDYAQVVGYGGILMW</sequence>
<dbReference type="PANTHER" id="PTHR11060">
    <property type="entry name" value="PROTEIN MEMO1"/>
    <property type="match status" value="1"/>
</dbReference>
<reference evidence="3 4" key="1">
    <citation type="submission" date="2016-04" db="EMBL/GenBank/DDBJ databases">
        <title>Genome analysis of Thermosulfurimonas dismutans, the first thermophilic sulfur-disproportionating bacterium of the phylum Thermodesulfobacteria.</title>
        <authorList>
            <person name="Mardanov A.V."/>
            <person name="Beletsky A.V."/>
            <person name="Kadnikov V.V."/>
            <person name="Slobodkin A.I."/>
            <person name="Ravin N.V."/>
        </authorList>
    </citation>
    <scope>NUCLEOTIDE SEQUENCE [LARGE SCALE GENOMIC DNA]</scope>
    <source>
        <strain evidence="3 4">S95</strain>
    </source>
</reference>
<keyword evidence="3" id="KW-0560">Oxidoreductase</keyword>
<proteinExistence type="inferred from homology"/>
<dbReference type="OrthoDB" id="9785549at2"/>
<dbReference type="PATRIC" id="fig|999894.6.peg.103"/>
<dbReference type="Proteomes" id="UP000078390">
    <property type="component" value="Unassembled WGS sequence"/>
</dbReference>
<dbReference type="GO" id="GO:0051213">
    <property type="term" value="F:dioxygenase activity"/>
    <property type="evidence" value="ECO:0007669"/>
    <property type="project" value="UniProtKB-KW"/>
</dbReference>
<dbReference type="EMBL" id="LWLG01000001">
    <property type="protein sequence ID" value="OAQ21585.1"/>
    <property type="molecule type" value="Genomic_DNA"/>
</dbReference>
<name>A0A179D656_9BACT</name>